<dbReference type="CDD" id="cd06261">
    <property type="entry name" value="TM_PBP2"/>
    <property type="match status" value="1"/>
</dbReference>
<keyword evidence="5 7" id="KW-1133">Transmembrane helix</keyword>
<dbReference type="PROSITE" id="PS50928">
    <property type="entry name" value="ABC_TM1"/>
    <property type="match status" value="1"/>
</dbReference>
<dbReference type="InterPro" id="IPR051393">
    <property type="entry name" value="ABC_transporter_permease"/>
</dbReference>
<feature type="transmembrane region" description="Helical" evidence="7">
    <location>
        <begin position="209"/>
        <end position="231"/>
    </location>
</feature>
<evidence type="ECO:0000256" key="3">
    <source>
        <dbReference type="ARBA" id="ARBA00022475"/>
    </source>
</evidence>
<evidence type="ECO:0000313" key="9">
    <source>
        <dbReference type="EMBL" id="PVZ93356.1"/>
    </source>
</evidence>
<proteinExistence type="inferred from homology"/>
<dbReference type="Pfam" id="PF00528">
    <property type="entry name" value="BPD_transp_1"/>
    <property type="match status" value="1"/>
</dbReference>
<dbReference type="InterPro" id="IPR000515">
    <property type="entry name" value="MetI-like"/>
</dbReference>
<dbReference type="SUPFAM" id="SSF160964">
    <property type="entry name" value="MalF N-terminal region-like"/>
    <property type="match status" value="1"/>
</dbReference>
<organism evidence="9 10">
    <name type="scientific">Amnibacterium flavum</name>
    <dbReference type="NCBI Taxonomy" id="2173173"/>
    <lineage>
        <taxon>Bacteria</taxon>
        <taxon>Bacillati</taxon>
        <taxon>Actinomycetota</taxon>
        <taxon>Actinomycetes</taxon>
        <taxon>Micrococcales</taxon>
        <taxon>Microbacteriaceae</taxon>
        <taxon>Amnibacterium</taxon>
    </lineage>
</organism>
<comment type="similarity">
    <text evidence="7">Belongs to the binding-protein-dependent transport system permease family.</text>
</comment>
<comment type="subcellular location">
    <subcellularLocation>
        <location evidence="1 7">Cell membrane</location>
        <topology evidence="1 7">Multi-pass membrane protein</topology>
    </subcellularLocation>
</comment>
<dbReference type="AlphaFoldDB" id="A0A2V1HL35"/>
<dbReference type="InterPro" id="IPR035906">
    <property type="entry name" value="MetI-like_sf"/>
</dbReference>
<gene>
    <name evidence="9" type="ORF">DDQ50_15360</name>
</gene>
<evidence type="ECO:0000259" key="8">
    <source>
        <dbReference type="PROSITE" id="PS50928"/>
    </source>
</evidence>
<dbReference type="GO" id="GO:0005886">
    <property type="term" value="C:plasma membrane"/>
    <property type="evidence" value="ECO:0007669"/>
    <property type="project" value="UniProtKB-SubCell"/>
</dbReference>
<reference evidence="9 10" key="1">
    <citation type="submission" date="2018-05" db="EMBL/GenBank/DDBJ databases">
        <title>Amnibacterium sp. M8JJ-5, whole genome shotgun sequence.</title>
        <authorList>
            <person name="Tuo L."/>
        </authorList>
    </citation>
    <scope>NUCLEOTIDE SEQUENCE [LARGE SCALE GENOMIC DNA]</scope>
    <source>
        <strain evidence="9 10">M8JJ-5</strain>
    </source>
</reference>
<dbReference type="GO" id="GO:0055085">
    <property type="term" value="P:transmembrane transport"/>
    <property type="evidence" value="ECO:0007669"/>
    <property type="project" value="InterPro"/>
</dbReference>
<evidence type="ECO:0000256" key="2">
    <source>
        <dbReference type="ARBA" id="ARBA00022448"/>
    </source>
</evidence>
<dbReference type="OrthoDB" id="3210259at2"/>
<keyword evidence="6 7" id="KW-0472">Membrane</keyword>
<feature type="transmembrane region" description="Helical" evidence="7">
    <location>
        <begin position="79"/>
        <end position="100"/>
    </location>
</feature>
<dbReference type="EMBL" id="QEOP01000004">
    <property type="protein sequence ID" value="PVZ93356.1"/>
    <property type="molecule type" value="Genomic_DNA"/>
</dbReference>
<dbReference type="PANTHER" id="PTHR30193">
    <property type="entry name" value="ABC TRANSPORTER PERMEASE PROTEIN"/>
    <property type="match status" value="1"/>
</dbReference>
<feature type="domain" description="ABC transmembrane type-1" evidence="8">
    <location>
        <begin position="75"/>
        <end position="289"/>
    </location>
</feature>
<keyword evidence="3" id="KW-1003">Cell membrane</keyword>
<evidence type="ECO:0000256" key="7">
    <source>
        <dbReference type="RuleBase" id="RU363032"/>
    </source>
</evidence>
<evidence type="ECO:0000256" key="6">
    <source>
        <dbReference type="ARBA" id="ARBA00023136"/>
    </source>
</evidence>
<feature type="transmembrane region" description="Helical" evidence="7">
    <location>
        <begin position="15"/>
        <end position="37"/>
    </location>
</feature>
<evidence type="ECO:0000256" key="4">
    <source>
        <dbReference type="ARBA" id="ARBA00022692"/>
    </source>
</evidence>
<keyword evidence="2 7" id="KW-0813">Transport</keyword>
<feature type="transmembrane region" description="Helical" evidence="7">
    <location>
        <begin position="270"/>
        <end position="291"/>
    </location>
</feature>
<comment type="caution">
    <text evidence="9">The sequence shown here is derived from an EMBL/GenBank/DDBJ whole genome shotgun (WGS) entry which is preliminary data.</text>
</comment>
<dbReference type="Proteomes" id="UP000244893">
    <property type="component" value="Unassembled WGS sequence"/>
</dbReference>
<keyword evidence="4 7" id="KW-0812">Transmembrane</keyword>
<protein>
    <submittedName>
        <fullName evidence="9">ABC transporter permease</fullName>
    </submittedName>
</protein>
<name>A0A2V1HL35_9MICO</name>
<accession>A0A2V1HL35</accession>
<feature type="transmembrane region" description="Helical" evidence="7">
    <location>
        <begin position="164"/>
        <end position="189"/>
    </location>
</feature>
<sequence length="306" mass="33499">MATRRAQSLRVRDRAVWAAFLLPALAVYALFLIYPVIQSGVLSFTSWAGPGRAATVVGLENYTELLADPVFWRAMGNTALLLFVSIVIQLPIGLGLALIVATAARAKRFWRAIYFIPTLMSTVAIAILWRLIYSPDFGIINGFLRAVGLGDLAQGWLGQSSTALAAVLATNIWQWAPFYMVIYLAALAGINGEVYEAAALDGATPWQRFWYVTLPLLKPVLITTSILSLAGSIKAFDLVYIMTGGGPSSSTELLATYMFRQGFDNYRLGYASTIAVVMFLITFVLTVLVIVQSNRRNHADEMRGAK</sequence>
<dbReference type="PANTHER" id="PTHR30193:SF37">
    <property type="entry name" value="INNER MEMBRANE ABC TRANSPORTER PERMEASE PROTEIN YCJO"/>
    <property type="match status" value="1"/>
</dbReference>
<dbReference type="Gene3D" id="1.10.3720.10">
    <property type="entry name" value="MetI-like"/>
    <property type="match status" value="1"/>
</dbReference>
<evidence type="ECO:0000256" key="1">
    <source>
        <dbReference type="ARBA" id="ARBA00004651"/>
    </source>
</evidence>
<evidence type="ECO:0000256" key="5">
    <source>
        <dbReference type="ARBA" id="ARBA00022989"/>
    </source>
</evidence>
<dbReference type="SUPFAM" id="SSF161098">
    <property type="entry name" value="MetI-like"/>
    <property type="match status" value="1"/>
</dbReference>
<keyword evidence="10" id="KW-1185">Reference proteome</keyword>
<feature type="transmembrane region" description="Helical" evidence="7">
    <location>
        <begin position="112"/>
        <end position="132"/>
    </location>
</feature>
<evidence type="ECO:0000313" key="10">
    <source>
        <dbReference type="Proteomes" id="UP000244893"/>
    </source>
</evidence>